<proteinExistence type="predicted"/>
<gene>
    <name evidence="1" type="ORF">BAJUN_01840</name>
</gene>
<dbReference type="Proteomes" id="UP001057427">
    <property type="component" value="Segment"/>
</dbReference>
<sequence>MTTRTAAQTAALADMVAKFEGIAQTLESAALTATGYILAWPTGLGIRWVDGSPVVCGVLHADPITDSAQTFTIQNGAGEVARLFTRKEALEGAAASARESLAFMKAA</sequence>
<protein>
    <submittedName>
        <fullName evidence="1">Uncharacterized protein</fullName>
    </submittedName>
</protein>
<reference evidence="1" key="1">
    <citation type="submission" date="2022-05" db="EMBL/GenBank/DDBJ databases">
        <authorList>
            <person name="Friedrich I."/>
            <person name="Poehlein A."/>
            <person name="Schneider D."/>
            <person name="Hertel R."/>
            <person name="Daniel R."/>
        </authorList>
    </citation>
    <scope>NUCLEOTIDE SEQUENCE</scope>
</reference>
<organism evidence="1 2">
    <name type="scientific">Brevundimonas phage vB_BgoS-Bajun</name>
    <dbReference type="NCBI Taxonomy" id="2948594"/>
    <lineage>
        <taxon>Viruses</taxon>
        <taxon>Duplodnaviria</taxon>
        <taxon>Heunggongvirae</taxon>
        <taxon>Uroviricota</taxon>
        <taxon>Caudoviricetes</taxon>
        <taxon>Dolichocephalovirinae</taxon>
    </lineage>
</organism>
<accession>A0A9E7N4W5</accession>
<keyword evidence="2" id="KW-1185">Reference proteome</keyword>
<evidence type="ECO:0000313" key="1">
    <source>
        <dbReference type="EMBL" id="UTC29814.1"/>
    </source>
</evidence>
<dbReference type="EMBL" id="ON529858">
    <property type="protein sequence ID" value="UTC29814.1"/>
    <property type="molecule type" value="Genomic_DNA"/>
</dbReference>
<name>A0A9E7N4W5_9CAUD</name>
<evidence type="ECO:0000313" key="2">
    <source>
        <dbReference type="Proteomes" id="UP001057427"/>
    </source>
</evidence>